<dbReference type="SUPFAM" id="SSF52540">
    <property type="entry name" value="P-loop containing nucleoside triphosphate hydrolases"/>
    <property type="match status" value="1"/>
</dbReference>
<feature type="domain" description="ATP-dependent RecD2 DNA helicase-like helix-hairpin-helix" evidence="3">
    <location>
        <begin position="166"/>
        <end position="250"/>
    </location>
</feature>
<name>A0A7J0C381_9ACTN</name>
<evidence type="ECO:0000313" key="6">
    <source>
        <dbReference type="Proteomes" id="UP000498980"/>
    </source>
</evidence>
<dbReference type="Pfam" id="PF14490">
    <property type="entry name" value="HHH_RecD2"/>
    <property type="match status" value="1"/>
</dbReference>
<evidence type="ECO:0000313" key="4">
    <source>
        <dbReference type="EMBL" id="GFM96186.1"/>
    </source>
</evidence>
<dbReference type="Gene3D" id="3.40.50.300">
    <property type="entry name" value="P-loop containing nucleotide triphosphate hydrolases"/>
    <property type="match status" value="2"/>
</dbReference>
<feature type="region of interest" description="Disordered" evidence="1">
    <location>
        <begin position="289"/>
        <end position="327"/>
    </location>
</feature>
<feature type="compositionally biased region" description="Low complexity" evidence="1">
    <location>
        <begin position="145"/>
        <end position="160"/>
    </location>
</feature>
<feature type="compositionally biased region" description="Low complexity" evidence="1">
    <location>
        <begin position="44"/>
        <end position="77"/>
    </location>
</feature>
<dbReference type="Gene3D" id="1.10.10.2220">
    <property type="match status" value="1"/>
</dbReference>
<dbReference type="InterPro" id="IPR027417">
    <property type="entry name" value="P-loop_NTPase"/>
</dbReference>
<dbReference type="InterPro" id="IPR027785">
    <property type="entry name" value="UvrD-like_helicase_C"/>
</dbReference>
<dbReference type="AlphaFoldDB" id="A0A7J0C381"/>
<evidence type="ECO:0008006" key="8">
    <source>
        <dbReference type="Google" id="ProtNLM"/>
    </source>
</evidence>
<keyword evidence="6" id="KW-1185">Reference proteome</keyword>
<dbReference type="RefSeq" id="WP_173311778.1">
    <property type="nucleotide sequence ID" value="NZ_BAAAUE010000006.1"/>
</dbReference>
<comment type="caution">
    <text evidence="4">The sequence shown here is derived from an EMBL/GenBank/DDBJ whole genome shotgun (WGS) entry which is preliminary data.</text>
</comment>
<evidence type="ECO:0000313" key="7">
    <source>
        <dbReference type="Proteomes" id="UP000530403"/>
    </source>
</evidence>
<organism evidence="4 6">
    <name type="scientific">Streptomyces fulvorobeus</name>
    <dbReference type="NCBI Taxonomy" id="284028"/>
    <lineage>
        <taxon>Bacteria</taxon>
        <taxon>Bacillati</taxon>
        <taxon>Actinomycetota</taxon>
        <taxon>Actinomycetes</taxon>
        <taxon>Kitasatosporales</taxon>
        <taxon>Streptomycetaceae</taxon>
        <taxon>Streptomyces</taxon>
    </lineage>
</organism>
<dbReference type="Proteomes" id="UP000498980">
    <property type="component" value="Unassembled WGS sequence"/>
</dbReference>
<dbReference type="EMBL" id="BLWC01000001">
    <property type="protein sequence ID" value="GFM96186.1"/>
    <property type="molecule type" value="Genomic_DNA"/>
</dbReference>
<reference evidence="5 7" key="2">
    <citation type="submission" date="2020-07" db="EMBL/GenBank/DDBJ databases">
        <title>Sequencing the genomes of 1000 actinobacteria strains.</title>
        <authorList>
            <person name="Klenk H.-P."/>
        </authorList>
    </citation>
    <scope>NUCLEOTIDE SEQUENCE [LARGE SCALE GENOMIC DNA]</scope>
    <source>
        <strain evidence="5 7">DSM 41455</strain>
    </source>
</reference>
<feature type="region of interest" description="Disordered" evidence="1">
    <location>
        <begin position="1"/>
        <end position="103"/>
    </location>
</feature>
<sequence length="754" mass="76132">MTALPRGETPGPSAEDTEDGGLAATGTPADEVTADVSTDDTGEETGTSGEAAAGTGGADEAVTPALSEAEAELAAQRELLERIERRKAEKEGPIPAGTKLSGTAADLLAAVRAVESGEKTGAAFYDSPAAPPAPRRTVQPPAPARPRTTDAARPAQGVSPEAVAAAQAVLAEGGAPESLARPAAQTLGEQAADGLRADPWQLLAVPGVRPEQADGFARALLGAGCGPDDERRTAALVCWLLERAALQGHTALDASVVRAALAERAVTDPDAAVEHAVAEGVVLVFQEGLDPTASTGPDQQDQDEQDGAGERIGDDATAVADGTGEEEQPVPVLLGLDRYALAEESLADGLARLLNACEKGTDWSPAASAAPSPSAAELIRTVATGGLVAHSGGEAARAEPAALIAAANGLGLRAFGATHSVDGRHRLATAVGDPTAAVTLAGLLSGTEGPGRDGEGALALDLLVVLDAPQLDVETAAILVESLADGTRLVLSGDPGVLGSAGAGRVFADVLASRACPQVVSRTPDPGPIGELVSGIGIGELTQVEAPGREVVIVPVRDAGEAVHRTVQLVADSVPRAIGVPSDDTQVITVGHGGSAGTRALNTALKQRLNPGPGRFGGFDPGDRVVHVPAPGRAVPGSVVSADADGLHLECAGVPVVVPQDRVESSVRHSWALSAHQAAGMRWPAVVVVLPGDAAQGLSRPWVYTAFSRGERHLSVVHGVDEALPRAVAEIPAQERTTRLRPLLEALPTPDAAS</sequence>
<evidence type="ECO:0000256" key="1">
    <source>
        <dbReference type="SAM" id="MobiDB-lite"/>
    </source>
</evidence>
<evidence type="ECO:0000313" key="5">
    <source>
        <dbReference type="EMBL" id="NYE39932.1"/>
    </source>
</evidence>
<gene>
    <name evidence="5" type="ORF">HEB29_000943</name>
    <name evidence="4" type="ORF">Sfulv_09970</name>
</gene>
<feature type="domain" description="UvrD-like helicase C-terminal" evidence="2">
    <location>
        <begin position="669"/>
        <end position="717"/>
    </location>
</feature>
<evidence type="ECO:0000259" key="2">
    <source>
        <dbReference type="Pfam" id="PF13538"/>
    </source>
</evidence>
<dbReference type="Pfam" id="PF13538">
    <property type="entry name" value="UvrD_C_2"/>
    <property type="match status" value="1"/>
</dbReference>
<dbReference type="InterPro" id="IPR029493">
    <property type="entry name" value="RecD2-like_HHH"/>
</dbReference>
<feature type="region of interest" description="Disordered" evidence="1">
    <location>
        <begin position="122"/>
        <end position="160"/>
    </location>
</feature>
<reference evidence="4 6" key="1">
    <citation type="submission" date="2020-05" db="EMBL/GenBank/DDBJ databases">
        <title>Whole genome shotgun sequence of Streptomyces fulvorobeus NBRC 15897.</title>
        <authorList>
            <person name="Komaki H."/>
            <person name="Tamura T."/>
        </authorList>
    </citation>
    <scope>NUCLEOTIDE SEQUENCE [LARGE SCALE GENOMIC DNA]</scope>
    <source>
        <strain evidence="4 6">NBRC 15897</strain>
    </source>
</reference>
<protein>
    <recommendedName>
        <fullName evidence="8">DNA helicase RecD</fullName>
    </recommendedName>
</protein>
<feature type="compositionally biased region" description="Basic and acidic residues" evidence="1">
    <location>
        <begin position="78"/>
        <end position="92"/>
    </location>
</feature>
<dbReference type="Gene3D" id="2.30.30.940">
    <property type="match status" value="1"/>
</dbReference>
<evidence type="ECO:0000259" key="3">
    <source>
        <dbReference type="Pfam" id="PF14490"/>
    </source>
</evidence>
<dbReference type="Proteomes" id="UP000530403">
    <property type="component" value="Unassembled WGS sequence"/>
</dbReference>
<proteinExistence type="predicted"/>
<accession>A0A7J0C381</accession>
<feature type="compositionally biased region" description="Pro residues" evidence="1">
    <location>
        <begin position="129"/>
        <end position="144"/>
    </location>
</feature>
<dbReference type="EMBL" id="JACCCF010000001">
    <property type="protein sequence ID" value="NYE39932.1"/>
    <property type="molecule type" value="Genomic_DNA"/>
</dbReference>